<dbReference type="EMBL" id="CP051775">
    <property type="protein sequence ID" value="QJE74213.1"/>
    <property type="molecule type" value="Genomic_DNA"/>
</dbReference>
<dbReference type="InterPro" id="IPR014229">
    <property type="entry name" value="Spore_YtfJ"/>
</dbReference>
<dbReference type="KEGG" id="acru:HHL28_14995"/>
<organism evidence="1 2">
    <name type="scientific">Aerophototrophica crusticola</name>
    <dbReference type="NCBI Taxonomy" id="1709002"/>
    <lineage>
        <taxon>Bacteria</taxon>
        <taxon>Pseudomonadati</taxon>
        <taxon>Pseudomonadota</taxon>
        <taxon>Alphaproteobacteria</taxon>
        <taxon>Rhodospirillales</taxon>
        <taxon>Rhodospirillaceae</taxon>
        <taxon>Aerophototrophica</taxon>
    </lineage>
</organism>
<protein>
    <recommendedName>
        <fullName evidence="3">Sporulation protein YtfJ</fullName>
    </recommendedName>
</protein>
<dbReference type="Proteomes" id="UP000501891">
    <property type="component" value="Chromosome"/>
</dbReference>
<evidence type="ECO:0008006" key="3">
    <source>
        <dbReference type="Google" id="ProtNLM"/>
    </source>
</evidence>
<reference evidence="1" key="1">
    <citation type="submission" date="2020-04" db="EMBL/GenBank/DDBJ databases">
        <title>A desert anoxygenic phototrophic bacterium fixes CO2 using RubisCO under aerobic conditions.</title>
        <authorList>
            <person name="Tang K."/>
        </authorList>
    </citation>
    <scope>NUCLEOTIDE SEQUENCE [LARGE SCALE GENOMIC DNA]</scope>
    <source>
        <strain evidence="1">MIMtkB3</strain>
    </source>
</reference>
<evidence type="ECO:0000313" key="1">
    <source>
        <dbReference type="EMBL" id="QJE74213.1"/>
    </source>
</evidence>
<proteinExistence type="predicted"/>
<accession>A0A858RAQ8</accession>
<dbReference type="Pfam" id="PF09579">
    <property type="entry name" value="Spore_YtfJ"/>
    <property type="match status" value="1"/>
</dbReference>
<evidence type="ECO:0000313" key="2">
    <source>
        <dbReference type="Proteomes" id="UP000501891"/>
    </source>
</evidence>
<gene>
    <name evidence="1" type="ORF">HHL28_14995</name>
</gene>
<keyword evidence="2" id="KW-1185">Reference proteome</keyword>
<sequence>MFPNPFTSPSDPVETIMTTTLREFEAILGKGVTGTPITVGDVTLIPLFSTTFGVGVGGGSVLGEPVGGGGGGGVVPCGVIVVGPDGVSLQTVNSGAVAATAQAHAQLAATMAEQGRTGKVKAAAPALALPVTG</sequence>
<name>A0A858RAQ8_9PROT</name>
<dbReference type="AlphaFoldDB" id="A0A858RAQ8"/>